<proteinExistence type="predicted"/>
<evidence type="ECO:0000313" key="6">
    <source>
        <dbReference type="Proteomes" id="UP001162905"/>
    </source>
</evidence>
<name>A0ABS9IE70_9PSED</name>
<evidence type="ECO:0000256" key="3">
    <source>
        <dbReference type="SAM" id="Phobius"/>
    </source>
</evidence>
<feature type="domain" description="Phage tail tape measure protein" evidence="4">
    <location>
        <begin position="72"/>
        <end position="274"/>
    </location>
</feature>
<feature type="transmembrane region" description="Helical" evidence="3">
    <location>
        <begin position="369"/>
        <end position="393"/>
    </location>
</feature>
<keyword evidence="3" id="KW-0812">Transmembrane</keyword>
<evidence type="ECO:0000259" key="4">
    <source>
        <dbReference type="Pfam" id="PF10145"/>
    </source>
</evidence>
<gene>
    <name evidence="5" type="ORF">L4G47_25720</name>
</gene>
<feature type="transmembrane region" description="Helical" evidence="3">
    <location>
        <begin position="399"/>
        <end position="422"/>
    </location>
</feature>
<reference evidence="5" key="1">
    <citation type="submission" date="2022-01" db="EMBL/GenBank/DDBJ databases">
        <title>Pseudomonas sp. nov. isolated from Antarctic regolith.</title>
        <authorList>
            <person name="Novakova D."/>
            <person name="Sedlar K."/>
        </authorList>
    </citation>
    <scope>NUCLEOTIDE SEQUENCE</scope>
    <source>
        <strain evidence="5">P2647</strain>
    </source>
</reference>
<dbReference type="PANTHER" id="PTHR37813:SF1">
    <property type="entry name" value="FELS-2 PROPHAGE PROTEIN"/>
    <property type="match status" value="1"/>
</dbReference>
<protein>
    <submittedName>
        <fullName evidence="5">Phage tail tape measure protein</fullName>
    </submittedName>
</protein>
<keyword evidence="3" id="KW-1133">Transmembrane helix</keyword>
<sequence length="720" mass="75358">MAGIRKNVAGFRKGLQNTGLGNISFRDVVTGGALAAPFVMGTRAAIQFESAMADVRKVVNFDTPDQFKAMGEDITKMSERLPMAANDIAKIVAAGGQSGIGRGELLGFAQDAVKMGIAFDQTAEESGDMMAKWRTSFKMTQAEVVGLADKINYLGNTGPANTKQISDIVTRVGPLGEVAGVASGQIAAMGATMAGVGVEQEVAATGIKNFMLSLTKGSAASKSQANAFKSLRLDSKAVAAGMQKDAQGTMVSVLKRIAAVDAVKRPALLTNLFGTESVAAIAPLLTNLGLLESNLKKTGDASQYAGSMEAEYASRAATTENNLTLMRNAVSRAGIALGNAFLPVLNAVVEKLRPFISQVGDLIQANPMFVRGLAAAGAAFTAIRVGALAAMVATRLLTLAFAATPIGIAAVAIAAAVGLIVANWDTLAPYFEQLWNSIKGPAMAVWGWMKEAFKWSPVGQIIANWQPISTFLGALWDVVKAAAGSVMEFLKSAFNWAPMTVVARNWQPLSEFFSALWDVIRAVTAAAWTGIKDTMSAAWSWIKEQIGFDPVQIVTAAWDPLVAYFKGLFEKIRPFIQPLTDAGNWAGDKAGAASDWVKGKAGEVSNFFSKSDPTSLGAGVINDGTQGLRRFAAGINKQAEPVAAVAGPSLSTPTPLLPGAVLPAPGNLLTGASNKSQLNGELVIRLEGDTRGVRPQPAKTDQPGLKVSTNVGYRSLSGAQ</sequence>
<feature type="compositionally biased region" description="Polar residues" evidence="2">
    <location>
        <begin position="707"/>
        <end position="720"/>
    </location>
</feature>
<dbReference type="Pfam" id="PF10145">
    <property type="entry name" value="PhageMin_Tail"/>
    <property type="match status" value="1"/>
</dbReference>
<evidence type="ECO:0000313" key="5">
    <source>
        <dbReference type="EMBL" id="MCF7545596.1"/>
    </source>
</evidence>
<organism evidence="5 6">
    <name type="scientific">Pseudomonas petrae</name>
    <dbReference type="NCBI Taxonomy" id="2912190"/>
    <lineage>
        <taxon>Bacteria</taxon>
        <taxon>Pseudomonadati</taxon>
        <taxon>Pseudomonadota</taxon>
        <taxon>Gammaproteobacteria</taxon>
        <taxon>Pseudomonadales</taxon>
        <taxon>Pseudomonadaceae</taxon>
        <taxon>Pseudomonas</taxon>
    </lineage>
</organism>
<dbReference type="EMBL" id="JAKJXH010000051">
    <property type="protein sequence ID" value="MCF7545596.1"/>
    <property type="molecule type" value="Genomic_DNA"/>
</dbReference>
<feature type="region of interest" description="Disordered" evidence="2">
    <location>
        <begin position="691"/>
        <end position="720"/>
    </location>
</feature>
<accession>A0ABS9IE70</accession>
<dbReference type="Proteomes" id="UP001162905">
    <property type="component" value="Unassembled WGS sequence"/>
</dbReference>
<keyword evidence="6" id="KW-1185">Reference proteome</keyword>
<dbReference type="NCBIfam" id="TIGR01760">
    <property type="entry name" value="tape_meas_TP901"/>
    <property type="match status" value="1"/>
</dbReference>
<dbReference type="InterPro" id="IPR010090">
    <property type="entry name" value="Phage_tape_meas"/>
</dbReference>
<keyword evidence="1" id="KW-1188">Viral release from host cell</keyword>
<dbReference type="RefSeq" id="WP_237254893.1">
    <property type="nucleotide sequence ID" value="NZ_JAKJXH010000051.1"/>
</dbReference>
<dbReference type="PANTHER" id="PTHR37813">
    <property type="entry name" value="FELS-2 PROPHAGE PROTEIN"/>
    <property type="match status" value="1"/>
</dbReference>
<evidence type="ECO:0000256" key="2">
    <source>
        <dbReference type="SAM" id="MobiDB-lite"/>
    </source>
</evidence>
<comment type="caution">
    <text evidence="5">The sequence shown here is derived from an EMBL/GenBank/DDBJ whole genome shotgun (WGS) entry which is preliminary data.</text>
</comment>
<keyword evidence="3" id="KW-0472">Membrane</keyword>
<evidence type="ECO:0000256" key="1">
    <source>
        <dbReference type="ARBA" id="ARBA00022612"/>
    </source>
</evidence>